<gene>
    <name evidence="2" type="ORF">P9J83_08745</name>
</gene>
<keyword evidence="1" id="KW-1133">Transmembrane helix</keyword>
<keyword evidence="1" id="KW-0812">Transmembrane</keyword>
<dbReference type="Proteomes" id="UP001182303">
    <property type="component" value="Unassembled WGS sequence"/>
</dbReference>
<organism evidence="2 3">
    <name type="scientific">Clostridium sporogenes</name>
    <dbReference type="NCBI Taxonomy" id="1509"/>
    <lineage>
        <taxon>Bacteria</taxon>
        <taxon>Bacillati</taxon>
        <taxon>Bacillota</taxon>
        <taxon>Clostridia</taxon>
        <taxon>Eubacteriales</taxon>
        <taxon>Clostridiaceae</taxon>
        <taxon>Clostridium</taxon>
    </lineage>
</organism>
<comment type="caution">
    <text evidence="2">The sequence shown here is derived from an EMBL/GenBank/DDBJ whole genome shotgun (WGS) entry which is preliminary data.</text>
</comment>
<dbReference type="Pfam" id="PF13346">
    <property type="entry name" value="ABC2_membrane_5"/>
    <property type="match status" value="1"/>
</dbReference>
<keyword evidence="1" id="KW-0472">Membrane</keyword>
<reference evidence="2" key="1">
    <citation type="submission" date="2023-04" db="EMBL/GenBank/DDBJ databases">
        <title>Assessment of the microbiological origin of a defect in Grana Padano cheese.</title>
        <authorList>
            <person name="Zago M."/>
            <person name="Rossetti L."/>
            <person name="Bonvini B."/>
            <person name="Carminati D."/>
            <person name="Giraffa G."/>
        </authorList>
    </citation>
    <scope>NUCLEOTIDE SEQUENCE</scope>
    <source>
        <strain evidence="2">4990</strain>
    </source>
</reference>
<feature type="transmembrane region" description="Helical" evidence="1">
    <location>
        <begin position="69"/>
        <end position="90"/>
    </location>
</feature>
<evidence type="ECO:0000313" key="2">
    <source>
        <dbReference type="EMBL" id="MDS1003583.1"/>
    </source>
</evidence>
<protein>
    <submittedName>
        <fullName evidence="2">ABC-2 transporter permease</fullName>
    </submittedName>
</protein>
<dbReference type="AlphaFoldDB" id="A0AAE4FJI0"/>
<name>A0AAE4FJI0_CLOSG</name>
<accession>A0AAE4FJI0</accession>
<proteinExistence type="predicted"/>
<evidence type="ECO:0000256" key="1">
    <source>
        <dbReference type="SAM" id="Phobius"/>
    </source>
</evidence>
<dbReference type="InterPro" id="IPR025699">
    <property type="entry name" value="ABC2_memb-like"/>
</dbReference>
<dbReference type="EMBL" id="JARUIS010000010">
    <property type="protein sequence ID" value="MDS1003583.1"/>
    <property type="molecule type" value="Genomic_DNA"/>
</dbReference>
<sequence>MFNTTLIFIYYSIYYPIYFKLGVNKLNLLNRCINIIIFLLPSMVKRLLNSLNISLEYFYTQINFIQDKFLWIILFDIIIVTISVYISMIIHKNKTIMYE</sequence>
<evidence type="ECO:0000313" key="3">
    <source>
        <dbReference type="Proteomes" id="UP001182303"/>
    </source>
</evidence>